<name>A0ABQ5FXT6_9ASTR</name>
<dbReference type="EMBL" id="BQNB010017821">
    <property type="protein sequence ID" value="GJT67579.1"/>
    <property type="molecule type" value="Genomic_DNA"/>
</dbReference>
<reference evidence="1" key="2">
    <citation type="submission" date="2022-01" db="EMBL/GenBank/DDBJ databases">
        <authorList>
            <person name="Yamashiro T."/>
            <person name="Shiraishi A."/>
            <person name="Satake H."/>
            <person name="Nakayama K."/>
        </authorList>
    </citation>
    <scope>NUCLEOTIDE SEQUENCE</scope>
</reference>
<comment type="caution">
    <text evidence="1">The sequence shown here is derived from an EMBL/GenBank/DDBJ whole genome shotgun (WGS) entry which is preliminary data.</text>
</comment>
<proteinExistence type="predicted"/>
<accession>A0ABQ5FXT6</accession>
<sequence>MLLHSLRAKFQWLINQAKKLGLPSPLALATFGMTTEDKKRKRTEILKEVFVTENITVDGMHRNLIPPPGVVPIEGLVINENESEIFFMNRNMDIAFQRESEFHLTPTTQLIRIQNQIKVESKITDEMFTKMIYVIEARSDCIEAVGIVEKNLDNLG</sequence>
<protein>
    <submittedName>
        <fullName evidence="1">Uncharacterized protein</fullName>
    </submittedName>
</protein>
<keyword evidence="2" id="KW-1185">Reference proteome</keyword>
<reference evidence="1" key="1">
    <citation type="journal article" date="2022" name="Int. J. Mol. Sci.">
        <title>Draft Genome of Tanacetum Coccineum: Genomic Comparison of Closely Related Tanacetum-Family Plants.</title>
        <authorList>
            <person name="Yamashiro T."/>
            <person name="Shiraishi A."/>
            <person name="Nakayama K."/>
            <person name="Satake H."/>
        </authorList>
    </citation>
    <scope>NUCLEOTIDE SEQUENCE</scope>
</reference>
<organism evidence="1 2">
    <name type="scientific">Tanacetum coccineum</name>
    <dbReference type="NCBI Taxonomy" id="301880"/>
    <lineage>
        <taxon>Eukaryota</taxon>
        <taxon>Viridiplantae</taxon>
        <taxon>Streptophyta</taxon>
        <taxon>Embryophyta</taxon>
        <taxon>Tracheophyta</taxon>
        <taxon>Spermatophyta</taxon>
        <taxon>Magnoliopsida</taxon>
        <taxon>eudicotyledons</taxon>
        <taxon>Gunneridae</taxon>
        <taxon>Pentapetalae</taxon>
        <taxon>asterids</taxon>
        <taxon>campanulids</taxon>
        <taxon>Asterales</taxon>
        <taxon>Asteraceae</taxon>
        <taxon>Asteroideae</taxon>
        <taxon>Anthemideae</taxon>
        <taxon>Anthemidinae</taxon>
        <taxon>Tanacetum</taxon>
    </lineage>
</organism>
<evidence type="ECO:0000313" key="1">
    <source>
        <dbReference type="EMBL" id="GJT67579.1"/>
    </source>
</evidence>
<gene>
    <name evidence="1" type="ORF">Tco_1019059</name>
</gene>
<dbReference type="Proteomes" id="UP001151760">
    <property type="component" value="Unassembled WGS sequence"/>
</dbReference>
<evidence type="ECO:0000313" key="2">
    <source>
        <dbReference type="Proteomes" id="UP001151760"/>
    </source>
</evidence>